<organism evidence="4 5">
    <name type="scientific">Archangium lansingense</name>
    <dbReference type="NCBI Taxonomy" id="2995310"/>
    <lineage>
        <taxon>Bacteria</taxon>
        <taxon>Pseudomonadati</taxon>
        <taxon>Myxococcota</taxon>
        <taxon>Myxococcia</taxon>
        <taxon>Myxococcales</taxon>
        <taxon>Cystobacterineae</taxon>
        <taxon>Archangiaceae</taxon>
        <taxon>Archangium</taxon>
    </lineage>
</organism>
<feature type="transmembrane region" description="Helical" evidence="1">
    <location>
        <begin position="71"/>
        <end position="91"/>
    </location>
</feature>
<gene>
    <name evidence="4" type="ORF">OV287_06930</name>
</gene>
<reference evidence="4 5" key="1">
    <citation type="submission" date="2022-11" db="EMBL/GenBank/DDBJ databases">
        <title>Minimal conservation of predation-associated metabolite biosynthetic gene clusters underscores biosynthetic potential of Myxococcota including descriptions for ten novel species: Archangium lansinium sp. nov., Myxococcus landrumus sp. nov., Nannocystis bai.</title>
        <authorList>
            <person name="Ahearne A."/>
            <person name="Stevens C."/>
            <person name="Phillips K."/>
        </authorList>
    </citation>
    <scope>NUCLEOTIDE SEQUENCE [LARGE SCALE GENOMIC DNA]</scope>
    <source>
        <strain evidence="4 5">MIWBW</strain>
    </source>
</reference>
<dbReference type="InterPro" id="IPR024983">
    <property type="entry name" value="CHAT_dom"/>
</dbReference>
<dbReference type="EMBL" id="JAPNKA010000001">
    <property type="protein sequence ID" value="MCY1074216.1"/>
    <property type="molecule type" value="Genomic_DNA"/>
</dbReference>
<evidence type="ECO:0000313" key="4">
    <source>
        <dbReference type="EMBL" id="MCY1074216.1"/>
    </source>
</evidence>
<proteinExistence type="predicted"/>
<dbReference type="Gene3D" id="1.10.10.1320">
    <property type="entry name" value="Anti-sigma factor, zinc-finger domain"/>
    <property type="match status" value="1"/>
</dbReference>
<dbReference type="Pfam" id="PF13490">
    <property type="entry name" value="zf-HC2"/>
    <property type="match status" value="1"/>
</dbReference>
<feature type="domain" description="CHAT" evidence="2">
    <location>
        <begin position="834"/>
        <end position="978"/>
    </location>
</feature>
<protein>
    <submittedName>
        <fullName evidence="4">CHAT domain-containing protein</fullName>
    </submittedName>
</protein>
<keyword evidence="1" id="KW-0812">Transmembrane</keyword>
<keyword evidence="1" id="KW-1133">Transmembrane helix</keyword>
<keyword evidence="1" id="KW-0472">Membrane</keyword>
<dbReference type="InterPro" id="IPR011990">
    <property type="entry name" value="TPR-like_helical_dom_sf"/>
</dbReference>
<dbReference type="Gene3D" id="1.25.40.10">
    <property type="entry name" value="Tetratricopeptide repeat domain"/>
    <property type="match status" value="2"/>
</dbReference>
<dbReference type="InterPro" id="IPR041916">
    <property type="entry name" value="Anti_sigma_zinc_sf"/>
</dbReference>
<sequence>MSTSCDSLQAFADGELPPADAQAFGKHLAGCERCQSELTRLLQLEQLGRRYLERHGPVEVPWHAIPRNRRLVAGAAVLSAVAILLLITPRFSGGLTARAVPELWAGQQRTLEARVTYPEADTYRPMVQSLMGATKAPAGTEVSHVVMGQLEERGDLPQLVAAYLAGGTPDTSRAKQLLERMRSERKWDANVLCDLGVAHYVDAQAQKDSHRTGVLREALRLFNEVLRGAPTHVQARWNRALVYRDLGLPLLAMEDFAALEHTETDAQWRNEAREKRKRLEGVLQRQANWQAADTAGFELISRGVSALPEALRYADVPLMRRDFYHAVRARTTAAEVRKFLPLAERLDELAGGGTVLQEYVQRIAARDFTVRAPLAAQYARLMTGQVASGDEEALLRTFLASSEDDIALGALMYAVPHLPQYTRQLVERSRNSPDPWFRVVGLQVESTQEQKQERYDRAQKLLEEALGLCKRGQLVYRCIEVENDLSHVSGWLFHVSDAEQHARAGLAMARQAQWDQERMLLQTLGNAMRVAADVTLGRAYFGEALLMSEGDRKSLRNIHQNLAHLAIQALELDEARAELDRAMDVGLPLTQHGIAALVDVARTRRSPRDAQAVEQALTLEPGNTPGQRAYAKFLRGRFLLEVDHVRGRALLEESIHEAESAAPEDVTARHARAYSYTSLIFADAAKSDFVAALGRFGSELDLAASGRCILALTADTERSLLVARGAEGQLVSRYTPERSARFDPASLAGVVPADMVDALRPCASVDVLARPPLQGRAGLLPPELAWRYVTRAISPQPPDGRGLHLVVSEVRYDEQHNDRVLTWSPTITPGAAVRTLRELDATPNRVLAAMSEATDIDLATHGKIDPGSNTAYLLLAPGPDGNDALYENRIRGQRLSGAPLVVLAACEAARGTSALHEHGSLPNAFLAAGARTVLAATLPIPNDDASAFFAAVRERTRGGVPASVAARDERMKWLSNGKDAEWVNGVLVFE</sequence>
<evidence type="ECO:0000259" key="2">
    <source>
        <dbReference type="Pfam" id="PF12770"/>
    </source>
</evidence>
<feature type="domain" description="Putative zinc-finger" evidence="3">
    <location>
        <begin position="7"/>
        <end position="35"/>
    </location>
</feature>
<evidence type="ECO:0000256" key="1">
    <source>
        <dbReference type="SAM" id="Phobius"/>
    </source>
</evidence>
<name>A0ABT3ZY38_9BACT</name>
<evidence type="ECO:0000259" key="3">
    <source>
        <dbReference type="Pfam" id="PF13490"/>
    </source>
</evidence>
<comment type="caution">
    <text evidence="4">The sequence shown here is derived from an EMBL/GenBank/DDBJ whole genome shotgun (WGS) entry which is preliminary data.</text>
</comment>
<accession>A0ABT3ZY38</accession>
<dbReference type="InterPro" id="IPR027383">
    <property type="entry name" value="Znf_put"/>
</dbReference>
<dbReference type="Proteomes" id="UP001207654">
    <property type="component" value="Unassembled WGS sequence"/>
</dbReference>
<dbReference type="RefSeq" id="WP_267533193.1">
    <property type="nucleotide sequence ID" value="NZ_JAPNKA010000001.1"/>
</dbReference>
<keyword evidence="5" id="KW-1185">Reference proteome</keyword>
<evidence type="ECO:0000313" key="5">
    <source>
        <dbReference type="Proteomes" id="UP001207654"/>
    </source>
</evidence>
<dbReference type="SUPFAM" id="SSF48452">
    <property type="entry name" value="TPR-like"/>
    <property type="match status" value="1"/>
</dbReference>
<dbReference type="Pfam" id="PF12770">
    <property type="entry name" value="CHAT"/>
    <property type="match status" value="1"/>
</dbReference>